<dbReference type="AlphaFoldDB" id="A0A8S1ETI4"/>
<dbReference type="Proteomes" id="UP000494206">
    <property type="component" value="Unassembled WGS sequence"/>
</dbReference>
<accession>A0A8S1ETI4</accession>
<feature type="compositionally biased region" description="Basic and acidic residues" evidence="1">
    <location>
        <begin position="815"/>
        <end position="833"/>
    </location>
</feature>
<feature type="compositionally biased region" description="Acidic residues" evidence="1">
    <location>
        <begin position="1098"/>
        <end position="1114"/>
    </location>
</feature>
<feature type="compositionally biased region" description="Basic and acidic residues" evidence="1">
    <location>
        <begin position="1047"/>
        <end position="1062"/>
    </location>
</feature>
<keyword evidence="2" id="KW-0732">Signal</keyword>
<feature type="compositionally biased region" description="Acidic residues" evidence="1">
    <location>
        <begin position="779"/>
        <end position="796"/>
    </location>
</feature>
<feature type="compositionally biased region" description="Basic and acidic residues" evidence="1">
    <location>
        <begin position="968"/>
        <end position="978"/>
    </location>
</feature>
<name>A0A8S1ETI4_9PELO</name>
<feature type="compositionally biased region" description="Basic and acidic residues" evidence="1">
    <location>
        <begin position="621"/>
        <end position="643"/>
    </location>
</feature>
<feature type="compositionally biased region" description="Basic residues" evidence="1">
    <location>
        <begin position="755"/>
        <end position="766"/>
    </location>
</feature>
<feature type="compositionally biased region" description="Basic and acidic residues" evidence="1">
    <location>
        <begin position="942"/>
        <end position="957"/>
    </location>
</feature>
<feature type="compositionally biased region" description="Acidic residues" evidence="1">
    <location>
        <begin position="958"/>
        <end position="967"/>
    </location>
</feature>
<feature type="compositionally biased region" description="Basic and acidic residues" evidence="1">
    <location>
        <begin position="797"/>
        <end position="806"/>
    </location>
</feature>
<comment type="caution">
    <text evidence="3">The sequence shown here is derived from an EMBL/GenBank/DDBJ whole genome shotgun (WGS) entry which is preliminary data.</text>
</comment>
<reference evidence="3 4" key="1">
    <citation type="submission" date="2020-04" db="EMBL/GenBank/DDBJ databases">
        <authorList>
            <person name="Laetsch R D."/>
            <person name="Stevens L."/>
            <person name="Kumar S."/>
            <person name="Blaxter L. M."/>
        </authorList>
    </citation>
    <scope>NUCLEOTIDE SEQUENCE [LARGE SCALE GENOMIC DNA]</scope>
</reference>
<proteinExistence type="predicted"/>
<feature type="compositionally biased region" description="Basic residues" evidence="1">
    <location>
        <begin position="1077"/>
        <end position="1094"/>
    </location>
</feature>
<dbReference type="EMBL" id="CADEPM010000003">
    <property type="protein sequence ID" value="CAB3402825.1"/>
    <property type="molecule type" value="Genomic_DNA"/>
</dbReference>
<feature type="compositionally biased region" description="Basic residues" evidence="1">
    <location>
        <begin position="1208"/>
        <end position="1217"/>
    </location>
</feature>
<feature type="compositionally biased region" description="Acidic residues" evidence="1">
    <location>
        <begin position="696"/>
        <end position="709"/>
    </location>
</feature>
<dbReference type="OrthoDB" id="5841829at2759"/>
<feature type="compositionally biased region" description="Basic and acidic residues" evidence="1">
    <location>
        <begin position="710"/>
        <end position="720"/>
    </location>
</feature>
<feature type="region of interest" description="Disordered" evidence="1">
    <location>
        <begin position="942"/>
        <end position="978"/>
    </location>
</feature>
<protein>
    <submittedName>
        <fullName evidence="3">Uncharacterized protein</fullName>
    </submittedName>
</protein>
<feature type="compositionally biased region" description="Acidic residues" evidence="1">
    <location>
        <begin position="834"/>
        <end position="844"/>
    </location>
</feature>
<evidence type="ECO:0000256" key="2">
    <source>
        <dbReference type="SAM" id="SignalP"/>
    </source>
</evidence>
<evidence type="ECO:0000256" key="1">
    <source>
        <dbReference type="SAM" id="MobiDB-lite"/>
    </source>
</evidence>
<sequence length="1217" mass="141876">MLNLFTTLQLLLFAVFIDHAKELVDSSIVIFNKEVCESIIPDTRVKILRGAEMHQNISTVVVCSKSFQEMSDDELDIIELIARTERTLFVVQFGERNDETLNLLSQFSNCWATTKIEKFDDNTVFICNKYQMKSKISQLLKSENQIFPIEMSHRASNIHFSSFFVSAEKKSNKYRVKKPKIEESEDDIEEIVAKTMESIEKMKLEDDDDDGNEFDNEHDPKRDHRLHCKYRKSCYETGERGLIEPYDFSLHHLIFFWQAPPSQQHHLPLTEDADQDGVPDSENDDIDLVARKYACKYRTSCYKQHEIPLSDKQKERERSFMSAKLQVPQGKKRTLKDIAHKAMHQVEERTDKAKHRPVPNSVIVEKKLQAVEEELTRKLDCKYRKSCYETGEVPEIAEYNLVPTFLQFSEREDSDEEDDEKEFSEMEEDEKKFYCKYRKSCYETGEKPDIQAEIILSSFSDIFEIPEQVETRKLTLQERCKYRKSCYETGVVPDLNRDEEFIEKIAAKEVSKVVPSTVQDLKALCKYRKSCYEEVAVSSTPEIVQTIRKRRLVEKEVRKRKARRHRRMNKRRPDLLEQHILHHARAGEPVEKTQYELRQMAESKEARKKEGVPTAKSFKTQVKESAKKIKKEAKKETKPVEKEEEKEEELAQTVEAQIVDEEPPKKKKSLKKGKQAKSDDDDEKQAKVEKPVKEVEQDEKDADNNDDNENGDKKEEPSKNRKDKLKKKKVDAEEKEAESPKKQEQPKKEEAKEKVKSKKSLKKVKKTVVVTTPAPPVIEENDDDDDKNGNNDPEEPEDKKDEKTTSDDNEEVDEKPEVKIVQKTENDGKKDEKDNDEDDDGNEFDNEHDPKRDHRLHCKYRKSCYETGERGLIEPYDFSLHHLIFFWQAPSSQQHHDFNIRDSDGDGIPDHLDKDTDMANRKLACKYRTSCYETSDIPISEKIIEREEKRTENSPKNDDDDDDDDDKEDKVHSKHTISEEHALLDKKLGCKYRKSCYESGVIPIIQQWNDAPTLTETIASTKQAQTLLGCKYRKSCYREMGINTNSHGEEIIEKEEERKPPIKEPASQAKTEQETSHHHHKHEDRKSHKKHHKKVEKESEEDTDDDDDKDDDDHDEKVKNKKVTQEATHDDDEAIKELQLSVAEKSMCKYRKSCYSGIEPRSTKQDHSGTMARRDGSGQKCHIYYLSCREKMGLPPKEKAPIGPNGKRLCRKKPPQN</sequence>
<feature type="compositionally biased region" description="Basic and acidic residues" evidence="1">
    <location>
        <begin position="1115"/>
        <end position="1128"/>
    </location>
</feature>
<feature type="signal peptide" evidence="2">
    <location>
        <begin position="1"/>
        <end position="22"/>
    </location>
</feature>
<evidence type="ECO:0000313" key="4">
    <source>
        <dbReference type="Proteomes" id="UP000494206"/>
    </source>
</evidence>
<feature type="compositionally biased region" description="Basic and acidic residues" evidence="1">
    <location>
        <begin position="737"/>
        <end position="754"/>
    </location>
</feature>
<feature type="region of interest" description="Disordered" evidence="1">
    <location>
        <begin position="1047"/>
        <end position="1133"/>
    </location>
</feature>
<feature type="chain" id="PRO_5035728136" evidence="2">
    <location>
        <begin position="23"/>
        <end position="1217"/>
    </location>
</feature>
<organism evidence="3 4">
    <name type="scientific">Caenorhabditis bovis</name>
    <dbReference type="NCBI Taxonomy" id="2654633"/>
    <lineage>
        <taxon>Eukaryota</taxon>
        <taxon>Metazoa</taxon>
        <taxon>Ecdysozoa</taxon>
        <taxon>Nematoda</taxon>
        <taxon>Chromadorea</taxon>
        <taxon>Rhabditida</taxon>
        <taxon>Rhabditina</taxon>
        <taxon>Rhabditomorpha</taxon>
        <taxon>Rhabditoidea</taxon>
        <taxon>Rhabditidae</taxon>
        <taxon>Peloderinae</taxon>
        <taxon>Caenorhabditis</taxon>
    </lineage>
</organism>
<feature type="compositionally biased region" description="Basic and acidic residues" evidence="1">
    <location>
        <begin position="602"/>
        <end position="611"/>
    </location>
</feature>
<feature type="compositionally biased region" description="Basic residues" evidence="1">
    <location>
        <begin position="665"/>
        <end position="675"/>
    </location>
</feature>
<feature type="region of interest" description="Disordered" evidence="1">
    <location>
        <begin position="1193"/>
        <end position="1217"/>
    </location>
</feature>
<gene>
    <name evidence="3" type="ORF">CBOVIS_LOCUS5387</name>
</gene>
<feature type="region of interest" description="Disordered" evidence="1">
    <location>
        <begin position="602"/>
        <end position="851"/>
    </location>
</feature>
<keyword evidence="4" id="KW-1185">Reference proteome</keyword>
<feature type="compositionally biased region" description="Basic and acidic residues" evidence="1">
    <location>
        <begin position="684"/>
        <end position="695"/>
    </location>
</feature>
<evidence type="ECO:0000313" key="3">
    <source>
        <dbReference type="EMBL" id="CAB3402825.1"/>
    </source>
</evidence>